<accession>A0A813EPF8</accession>
<feature type="non-terminal residue" evidence="7">
    <location>
        <position position="573"/>
    </location>
</feature>
<dbReference type="CDD" id="cd00268">
    <property type="entry name" value="DEADc"/>
    <property type="match status" value="1"/>
</dbReference>
<evidence type="ECO:0000313" key="8">
    <source>
        <dbReference type="Proteomes" id="UP000654075"/>
    </source>
</evidence>
<evidence type="ECO:0000256" key="4">
    <source>
        <dbReference type="ARBA" id="ARBA00022840"/>
    </source>
</evidence>
<keyword evidence="2" id="KW-0378">Hydrolase</keyword>
<evidence type="ECO:0000256" key="5">
    <source>
        <dbReference type="SAM" id="MobiDB-lite"/>
    </source>
</evidence>
<name>A0A813EPF8_POLGL</name>
<feature type="region of interest" description="Disordered" evidence="5">
    <location>
        <begin position="59"/>
        <end position="79"/>
    </location>
</feature>
<protein>
    <recommendedName>
        <fullName evidence="6">Helicase ATP-binding domain-containing protein</fullName>
    </recommendedName>
</protein>
<comment type="caution">
    <text evidence="7">The sequence shown here is derived from an EMBL/GenBank/DDBJ whole genome shotgun (WGS) entry which is preliminary data.</text>
</comment>
<dbReference type="PROSITE" id="PS51192">
    <property type="entry name" value="HELICASE_ATP_BIND_1"/>
    <property type="match status" value="1"/>
</dbReference>
<dbReference type="GO" id="GO:0003676">
    <property type="term" value="F:nucleic acid binding"/>
    <property type="evidence" value="ECO:0007669"/>
    <property type="project" value="InterPro"/>
</dbReference>
<evidence type="ECO:0000256" key="3">
    <source>
        <dbReference type="ARBA" id="ARBA00022806"/>
    </source>
</evidence>
<keyword evidence="4" id="KW-0067">ATP-binding</keyword>
<sequence>MQQAQYEKMQQAQGQQQQAVQQPAAEKPDGMQLMQAAMAQGYTQQQAQQYAQQYMQQWQLQQQQQPQQSSSSSGAAAADASAAVDSQQLIATALAQGYSQEQAQQYADQYMAALLVQQSGGASASAGPPKEERVARFASTPLILNVEDERASGQFRATLKAILMGEGGKGKRTFQDIFIRGPWRRQRIEALKDQGELSSEFKFEGKPGAERKGRELGSKTWTPQELEGLMQEQRQKESDAAAAEEDDFDAEAESDAEPEPEVGYHKEELPVRIRGVEKPDGPIQTWDEGVSRGCVAPMAQQALHEMKMHRPTLIQRFALPLIANSSRDLLAQAQTGSGKTMAFVIPIVSRLLMSPPVDRPFFPGAMSQASPVALLLSPTRELAIQTAKHVSDLLHHAGSKMTTLTLYGGETLKQQIKPIETKNMDIICATPGRLLDAIDAGKVSLSFALVVVLDEADQMLDLSVGLEGTVMQITDGRDLPRSDGRQTLLFSATMPDFQTKQFHSVLKAPPLRAKLRVGHYAEDEKGGSCRHIRQLLTQVSDMDDRWERLGRDLLETWGSTKPRREGKGIIFTN</sequence>
<dbReference type="InterPro" id="IPR050079">
    <property type="entry name" value="DEAD_box_RNA_helicase"/>
</dbReference>
<organism evidence="7 8">
    <name type="scientific">Polarella glacialis</name>
    <name type="common">Dinoflagellate</name>
    <dbReference type="NCBI Taxonomy" id="89957"/>
    <lineage>
        <taxon>Eukaryota</taxon>
        <taxon>Sar</taxon>
        <taxon>Alveolata</taxon>
        <taxon>Dinophyceae</taxon>
        <taxon>Suessiales</taxon>
        <taxon>Suessiaceae</taxon>
        <taxon>Polarella</taxon>
    </lineage>
</organism>
<dbReference type="GO" id="GO:0005524">
    <property type="term" value="F:ATP binding"/>
    <property type="evidence" value="ECO:0007669"/>
    <property type="project" value="UniProtKB-KW"/>
</dbReference>
<feature type="region of interest" description="Disordered" evidence="5">
    <location>
        <begin position="204"/>
        <end position="262"/>
    </location>
</feature>
<dbReference type="InterPro" id="IPR014001">
    <property type="entry name" value="Helicase_ATP-bd"/>
</dbReference>
<gene>
    <name evidence="7" type="ORF">PGLA1383_LOCUS18587</name>
</gene>
<evidence type="ECO:0000259" key="6">
    <source>
        <dbReference type="PROSITE" id="PS51192"/>
    </source>
</evidence>
<dbReference type="SMART" id="SM00487">
    <property type="entry name" value="DEXDc"/>
    <property type="match status" value="1"/>
</dbReference>
<dbReference type="GO" id="GO:0016787">
    <property type="term" value="F:hydrolase activity"/>
    <property type="evidence" value="ECO:0007669"/>
    <property type="project" value="UniProtKB-KW"/>
</dbReference>
<evidence type="ECO:0000256" key="1">
    <source>
        <dbReference type="ARBA" id="ARBA00022741"/>
    </source>
</evidence>
<dbReference type="AlphaFoldDB" id="A0A813EPF8"/>
<dbReference type="Gene3D" id="3.40.50.300">
    <property type="entry name" value="P-loop containing nucleotide triphosphate hydrolases"/>
    <property type="match status" value="1"/>
</dbReference>
<dbReference type="InterPro" id="IPR027417">
    <property type="entry name" value="P-loop_NTPase"/>
</dbReference>
<keyword evidence="1" id="KW-0547">Nucleotide-binding</keyword>
<feature type="compositionally biased region" description="Acidic residues" evidence="5">
    <location>
        <begin position="242"/>
        <end position="260"/>
    </location>
</feature>
<dbReference type="PANTHER" id="PTHR47959:SF1">
    <property type="entry name" value="ATP-DEPENDENT RNA HELICASE DBPA"/>
    <property type="match status" value="1"/>
</dbReference>
<dbReference type="EMBL" id="CAJNNV010011979">
    <property type="protein sequence ID" value="CAE8600255.1"/>
    <property type="molecule type" value="Genomic_DNA"/>
</dbReference>
<dbReference type="PANTHER" id="PTHR47959">
    <property type="entry name" value="ATP-DEPENDENT RNA HELICASE RHLE-RELATED"/>
    <property type="match status" value="1"/>
</dbReference>
<feature type="region of interest" description="Disordered" evidence="5">
    <location>
        <begin position="1"/>
        <end position="32"/>
    </location>
</feature>
<keyword evidence="3" id="KW-0347">Helicase</keyword>
<dbReference type="GO" id="GO:0003724">
    <property type="term" value="F:RNA helicase activity"/>
    <property type="evidence" value="ECO:0007669"/>
    <property type="project" value="TreeGrafter"/>
</dbReference>
<feature type="domain" description="Helicase ATP-binding" evidence="6">
    <location>
        <begin position="320"/>
        <end position="512"/>
    </location>
</feature>
<feature type="compositionally biased region" description="Low complexity" evidence="5">
    <location>
        <begin position="1"/>
        <end position="25"/>
    </location>
</feature>
<evidence type="ECO:0000256" key="2">
    <source>
        <dbReference type="ARBA" id="ARBA00022801"/>
    </source>
</evidence>
<dbReference type="Proteomes" id="UP000654075">
    <property type="component" value="Unassembled WGS sequence"/>
</dbReference>
<feature type="compositionally biased region" description="Basic and acidic residues" evidence="5">
    <location>
        <begin position="204"/>
        <end position="217"/>
    </location>
</feature>
<dbReference type="InterPro" id="IPR044742">
    <property type="entry name" value="DEAD/DEAH_RhlB"/>
</dbReference>
<dbReference type="Pfam" id="PF00270">
    <property type="entry name" value="DEAD"/>
    <property type="match status" value="1"/>
</dbReference>
<dbReference type="SUPFAM" id="SSF52540">
    <property type="entry name" value="P-loop containing nucleoside triphosphate hydrolases"/>
    <property type="match status" value="1"/>
</dbReference>
<dbReference type="InterPro" id="IPR011545">
    <property type="entry name" value="DEAD/DEAH_box_helicase_dom"/>
</dbReference>
<dbReference type="GO" id="GO:0005829">
    <property type="term" value="C:cytosol"/>
    <property type="evidence" value="ECO:0007669"/>
    <property type="project" value="TreeGrafter"/>
</dbReference>
<keyword evidence="8" id="KW-1185">Reference proteome</keyword>
<reference evidence="7" key="1">
    <citation type="submission" date="2021-02" db="EMBL/GenBank/DDBJ databases">
        <authorList>
            <person name="Dougan E. K."/>
            <person name="Rhodes N."/>
            <person name="Thang M."/>
            <person name="Chan C."/>
        </authorList>
    </citation>
    <scope>NUCLEOTIDE SEQUENCE</scope>
</reference>
<proteinExistence type="predicted"/>
<evidence type="ECO:0000313" key="7">
    <source>
        <dbReference type="EMBL" id="CAE8600255.1"/>
    </source>
</evidence>